<evidence type="ECO:0000313" key="5">
    <source>
        <dbReference type="EMBL" id="ESK86691.1"/>
    </source>
</evidence>
<evidence type="ECO:0000256" key="1">
    <source>
        <dbReference type="ARBA" id="ARBA00005964"/>
    </source>
</evidence>
<accession>V2X1P6</accession>
<dbReference type="AlphaFoldDB" id="V2X1P6"/>
<keyword evidence="6" id="KW-1185">Reference proteome</keyword>
<proteinExistence type="inferred from homology"/>
<dbReference type="PANTHER" id="PTHR11559">
    <property type="entry name" value="CARBOXYLESTERASE"/>
    <property type="match status" value="1"/>
</dbReference>
<evidence type="ECO:0000259" key="4">
    <source>
        <dbReference type="Pfam" id="PF00135"/>
    </source>
</evidence>
<dbReference type="EMBL" id="AWSO01000903">
    <property type="protein sequence ID" value="ESK86691.1"/>
    <property type="molecule type" value="Genomic_DNA"/>
</dbReference>
<dbReference type="InterPro" id="IPR019826">
    <property type="entry name" value="Carboxylesterase_B_AS"/>
</dbReference>
<comment type="similarity">
    <text evidence="1 3">Belongs to the type-B carboxylesterase/lipase family.</text>
</comment>
<evidence type="ECO:0000256" key="3">
    <source>
        <dbReference type="RuleBase" id="RU361235"/>
    </source>
</evidence>
<name>V2X1P6_MONRO</name>
<dbReference type="Gene3D" id="3.40.50.1820">
    <property type="entry name" value="alpha/beta hydrolase"/>
    <property type="match status" value="1"/>
</dbReference>
<dbReference type="PROSITE" id="PS00122">
    <property type="entry name" value="CARBOXYLESTERASE_B_1"/>
    <property type="match status" value="1"/>
</dbReference>
<keyword evidence="2 3" id="KW-0378">Hydrolase</keyword>
<dbReference type="ESTHER" id="monro-v2x1p6">
    <property type="family name" value="Fungal_carboxylesterase_lipase"/>
</dbReference>
<dbReference type="InterPro" id="IPR019819">
    <property type="entry name" value="Carboxylesterase_B_CS"/>
</dbReference>
<dbReference type="EC" id="3.1.1.-" evidence="3"/>
<gene>
    <name evidence="5" type="ORF">Moror_10938</name>
</gene>
<dbReference type="STRING" id="1381753.V2X1P6"/>
<dbReference type="InterPro" id="IPR002018">
    <property type="entry name" value="CarbesteraseB"/>
</dbReference>
<keyword evidence="3" id="KW-0732">Signal</keyword>
<dbReference type="PROSITE" id="PS00941">
    <property type="entry name" value="CARBOXYLESTERASE_B_2"/>
    <property type="match status" value="1"/>
</dbReference>
<dbReference type="GO" id="GO:0016787">
    <property type="term" value="F:hydrolase activity"/>
    <property type="evidence" value="ECO:0007669"/>
    <property type="project" value="UniProtKB-KW"/>
</dbReference>
<comment type="caution">
    <text evidence="5">The sequence shown here is derived from an EMBL/GenBank/DDBJ whole genome shotgun (WGS) entry which is preliminary data.</text>
</comment>
<dbReference type="OrthoDB" id="408631at2759"/>
<dbReference type="SUPFAM" id="SSF53474">
    <property type="entry name" value="alpha/beta-Hydrolases"/>
    <property type="match status" value="1"/>
</dbReference>
<dbReference type="KEGG" id="mrr:Moror_10938"/>
<feature type="chain" id="PRO_5005148250" description="Carboxylic ester hydrolase" evidence="3">
    <location>
        <begin position="33"/>
        <end position="585"/>
    </location>
</feature>
<dbReference type="InterPro" id="IPR029058">
    <property type="entry name" value="AB_hydrolase_fold"/>
</dbReference>
<dbReference type="Proteomes" id="UP000017559">
    <property type="component" value="Unassembled WGS sequence"/>
</dbReference>
<feature type="domain" description="Carboxylesterase type B" evidence="4">
    <location>
        <begin position="69"/>
        <end position="553"/>
    </location>
</feature>
<evidence type="ECO:0000313" key="6">
    <source>
        <dbReference type="Proteomes" id="UP000017559"/>
    </source>
</evidence>
<dbReference type="InterPro" id="IPR050309">
    <property type="entry name" value="Type-B_Carboxylest/Lipase"/>
</dbReference>
<dbReference type="Pfam" id="PF00135">
    <property type="entry name" value="COesterase"/>
    <property type="match status" value="1"/>
</dbReference>
<organism evidence="5 6">
    <name type="scientific">Moniliophthora roreri (strain MCA 2997)</name>
    <name type="common">Cocoa frosty pod rot fungus</name>
    <name type="synonym">Crinipellis roreri</name>
    <dbReference type="NCBI Taxonomy" id="1381753"/>
    <lineage>
        <taxon>Eukaryota</taxon>
        <taxon>Fungi</taxon>
        <taxon>Dikarya</taxon>
        <taxon>Basidiomycota</taxon>
        <taxon>Agaricomycotina</taxon>
        <taxon>Agaricomycetes</taxon>
        <taxon>Agaricomycetidae</taxon>
        <taxon>Agaricales</taxon>
        <taxon>Marasmiineae</taxon>
        <taxon>Marasmiaceae</taxon>
        <taxon>Moniliophthora</taxon>
    </lineage>
</organism>
<dbReference type="HOGENOM" id="CLU_006586_10_7_1"/>
<sequence>MLVSWSLLKMLNEAASLILLTLSLRFILPASAQLTSSLGPVVDLGYAAFAGNVTSPSSPTNPDEPVVGPVTFFGGIPYAQPPLGDLRWRAPQTLDEGATSTGVVSDARNWGPPCIQRPAVVGVGIEDCLTLNIWKPTNASEGDKLPVAVYIHGGGFYANISCSSPQGFPLYQWVAQHPTGLVGVSITYRLGMMGFLGGPTIPLFSPDRKEADLNVGLLDQRAGLEWIQRHISKFGGDPDNVSIYGESAGGASIVMQVTAYGGTKPVPFKRATPQSIGFGPTRTNQQIETSFLNAAKFMGCPASLNDSLTLACMRNASLGAIVSAINRTPNGEMAPVVEGSGGFLPDLPSRLIMAGNFSVVEYMGGHCTGDGKTFAGGSPDQFQTEEDVKRIVFLRWPGVSEALRNEALTHYPLGDAFPTQWDRAWTMAGEAVFACMDWHLAEGLLKKGVESVYAYAWNAPDRVLYDQRPYLGAMHVSDLYFLFEGTNTFGNAGNTFTPFNSSESLVAKEAIAYWTSFASVGNPTEAKLNTSPSWESYVSGSDRRRIEITRGGDSSTLSGMEDISAAEIERCKFWMSERVTEQTRV</sequence>
<feature type="signal peptide" evidence="3">
    <location>
        <begin position="1"/>
        <end position="32"/>
    </location>
</feature>
<evidence type="ECO:0000256" key="2">
    <source>
        <dbReference type="ARBA" id="ARBA00022801"/>
    </source>
</evidence>
<protein>
    <recommendedName>
        <fullName evidence="3">Carboxylic ester hydrolase</fullName>
        <ecNumber evidence="3">3.1.1.-</ecNumber>
    </recommendedName>
</protein>
<reference evidence="5 6" key="1">
    <citation type="journal article" date="2014" name="BMC Genomics">
        <title>Genome and secretome analysis of the hemibiotrophic fungal pathogen, Moniliophthora roreri, which causes frosty pod rot disease of cacao: mechanisms of the biotrophic and necrotrophic phases.</title>
        <authorList>
            <person name="Meinhardt L.W."/>
            <person name="Costa G.G.L."/>
            <person name="Thomazella D.P.T."/>
            <person name="Teixeira P.J.P.L."/>
            <person name="Carazzolle M.F."/>
            <person name="Schuster S.C."/>
            <person name="Carlson J.E."/>
            <person name="Guiltinan M.J."/>
            <person name="Mieczkowski P."/>
            <person name="Farmer A."/>
            <person name="Ramaraj T."/>
            <person name="Crozier J."/>
            <person name="Davis R.E."/>
            <person name="Shao J."/>
            <person name="Melnick R.L."/>
            <person name="Pereira G.A.G."/>
            <person name="Bailey B.A."/>
        </authorList>
    </citation>
    <scope>NUCLEOTIDE SEQUENCE [LARGE SCALE GENOMIC DNA]</scope>
    <source>
        <strain evidence="5 6">MCA 2997</strain>
    </source>
</reference>